<keyword evidence="4" id="KW-1185">Reference proteome</keyword>
<dbReference type="PANTHER" id="PTHR39244">
    <property type="entry name" value="NATTERIN-4"/>
    <property type="match status" value="1"/>
</dbReference>
<organism evidence="3 4">
    <name type="scientific">Camellia sinensis</name>
    <name type="common">Tea plant</name>
    <name type="synonym">Thea sinensis</name>
    <dbReference type="NCBI Taxonomy" id="4442"/>
    <lineage>
        <taxon>Eukaryota</taxon>
        <taxon>Viridiplantae</taxon>
        <taxon>Streptophyta</taxon>
        <taxon>Embryophyta</taxon>
        <taxon>Tracheophyta</taxon>
        <taxon>Spermatophyta</taxon>
        <taxon>Magnoliopsida</taxon>
        <taxon>eudicotyledons</taxon>
        <taxon>Gunneridae</taxon>
        <taxon>Pentapetalae</taxon>
        <taxon>asterids</taxon>
        <taxon>Ericales</taxon>
        <taxon>Theaceae</taxon>
        <taxon>Camellia</taxon>
    </lineage>
</organism>
<feature type="region of interest" description="Disordered" evidence="1">
    <location>
        <begin position="142"/>
        <end position="161"/>
    </location>
</feature>
<reference evidence="4" key="1">
    <citation type="journal article" date="2020" name="Nat. Commun.">
        <title>Genome assembly of wild tea tree DASZ reveals pedigree and selection history of tea varieties.</title>
        <authorList>
            <person name="Zhang W."/>
            <person name="Zhang Y."/>
            <person name="Qiu H."/>
            <person name="Guo Y."/>
            <person name="Wan H."/>
            <person name="Zhang X."/>
            <person name="Scossa F."/>
            <person name="Alseekh S."/>
            <person name="Zhang Q."/>
            <person name="Wang P."/>
            <person name="Xu L."/>
            <person name="Schmidt M.H."/>
            <person name="Jia X."/>
            <person name="Li D."/>
            <person name="Zhu A."/>
            <person name="Guo F."/>
            <person name="Chen W."/>
            <person name="Ni D."/>
            <person name="Usadel B."/>
            <person name="Fernie A.R."/>
            <person name="Wen W."/>
        </authorList>
    </citation>
    <scope>NUCLEOTIDE SEQUENCE [LARGE SCALE GENOMIC DNA]</scope>
    <source>
        <strain evidence="4">cv. G240</strain>
    </source>
</reference>
<comment type="caution">
    <text evidence="3">The sequence shown here is derived from an EMBL/GenBank/DDBJ whole genome shotgun (WGS) entry which is preliminary data.</text>
</comment>
<dbReference type="AlphaFoldDB" id="A0A7J7GX38"/>
<evidence type="ECO:0000313" key="4">
    <source>
        <dbReference type="Proteomes" id="UP000593564"/>
    </source>
</evidence>
<dbReference type="Proteomes" id="UP000593564">
    <property type="component" value="Unassembled WGS sequence"/>
</dbReference>
<dbReference type="EMBL" id="JACBKZ010000007">
    <property type="protein sequence ID" value="KAF5945210.1"/>
    <property type="molecule type" value="Genomic_DNA"/>
</dbReference>
<dbReference type="InterPro" id="IPR053237">
    <property type="entry name" value="Natterin_C"/>
</dbReference>
<dbReference type="Gene3D" id="2.80.10.50">
    <property type="match status" value="2"/>
</dbReference>
<evidence type="ECO:0000259" key="2">
    <source>
        <dbReference type="SMART" id="SM00791"/>
    </source>
</evidence>
<evidence type="ECO:0000313" key="3">
    <source>
        <dbReference type="EMBL" id="KAF5945210.1"/>
    </source>
</evidence>
<accession>A0A7J7GX38</accession>
<sequence>MHSWIVAGADEPEEDQKQWSCTLFEPLYENVEAQTIGFRHVKVGSYVCLWRIASPRDFCLFAGNSMLDPNRRDLYTIIDWESLFILPKCGHQYLHFSSSSDITDPMVCNEVITTPNGSVRIKSHHLGKFWGRNNQNWILADSDDSTSSSSSNNNNNNNNNSSSSILTRIFIGRSEKRKKPKPKLATTSLLSVTWLCKILFSANGKINCLSADVSTISTEVHLEVDETVTSRKIYNVNFRVGDARIYN</sequence>
<gene>
    <name evidence="3" type="ORF">HYC85_015438</name>
</gene>
<name>A0A7J7GX38_CAMSI</name>
<feature type="compositionally biased region" description="Low complexity" evidence="1">
    <location>
        <begin position="147"/>
        <end position="161"/>
    </location>
</feature>
<feature type="domain" description="Agglutinin" evidence="2">
    <location>
        <begin position="52"/>
        <end position="226"/>
    </location>
</feature>
<evidence type="ECO:0000256" key="1">
    <source>
        <dbReference type="SAM" id="MobiDB-lite"/>
    </source>
</evidence>
<dbReference type="Pfam" id="PF07468">
    <property type="entry name" value="Agglutinin"/>
    <property type="match status" value="2"/>
</dbReference>
<dbReference type="InterPro" id="IPR036242">
    <property type="entry name" value="Agglutinin_dom_sf"/>
</dbReference>
<protein>
    <recommendedName>
        <fullName evidence="2">Agglutinin domain-containing protein</fullName>
    </recommendedName>
</protein>
<proteinExistence type="predicted"/>
<dbReference type="SMART" id="SM00791">
    <property type="entry name" value="Agglutinin"/>
    <property type="match status" value="1"/>
</dbReference>
<dbReference type="InterPro" id="IPR008998">
    <property type="entry name" value="Agglutinin"/>
</dbReference>
<reference evidence="3 4" key="2">
    <citation type="submission" date="2020-07" db="EMBL/GenBank/DDBJ databases">
        <title>Genome assembly of wild tea tree DASZ reveals pedigree and selection history of tea varieties.</title>
        <authorList>
            <person name="Zhang W."/>
        </authorList>
    </citation>
    <scope>NUCLEOTIDE SEQUENCE [LARGE SCALE GENOMIC DNA]</scope>
    <source>
        <strain evidence="4">cv. G240</strain>
        <tissue evidence="3">Leaf</tissue>
    </source>
</reference>
<dbReference type="PANTHER" id="PTHR39244:SF5">
    <property type="entry name" value="NATTERIN-3-LIKE"/>
    <property type="match status" value="1"/>
</dbReference>
<dbReference type="SUPFAM" id="SSF50382">
    <property type="entry name" value="Agglutinin"/>
    <property type="match status" value="2"/>
</dbReference>